<comment type="similarity">
    <text evidence="7">Belongs to the DNA polymerase HolA subunit family.</text>
</comment>
<evidence type="ECO:0000256" key="1">
    <source>
        <dbReference type="ARBA" id="ARBA00012417"/>
    </source>
</evidence>
<feature type="domain" description="DNA polymerase III delta N-terminal" evidence="9">
    <location>
        <begin position="23"/>
        <end position="125"/>
    </location>
</feature>
<dbReference type="Gene3D" id="1.20.272.10">
    <property type="match status" value="1"/>
</dbReference>
<dbReference type="InterPro" id="IPR027417">
    <property type="entry name" value="P-loop_NTPase"/>
</dbReference>
<dbReference type="PANTHER" id="PTHR34388">
    <property type="entry name" value="DNA POLYMERASE III SUBUNIT DELTA"/>
    <property type="match status" value="1"/>
</dbReference>
<dbReference type="InterPro" id="IPR005790">
    <property type="entry name" value="DNA_polIII_delta"/>
</dbReference>
<dbReference type="STRING" id="1336235.GCA_000518785_03714"/>
<dbReference type="OrthoDB" id="9804983at2"/>
<keyword evidence="5" id="KW-0235">DNA replication</keyword>
<evidence type="ECO:0000256" key="7">
    <source>
        <dbReference type="ARBA" id="ARBA00034754"/>
    </source>
</evidence>
<keyword evidence="6" id="KW-0239">DNA-directed DNA polymerase</keyword>
<evidence type="ECO:0000256" key="5">
    <source>
        <dbReference type="ARBA" id="ARBA00022705"/>
    </source>
</evidence>
<dbReference type="SUPFAM" id="SSF48019">
    <property type="entry name" value="post-AAA+ oligomerization domain-like"/>
    <property type="match status" value="1"/>
</dbReference>
<dbReference type="InterPro" id="IPR008921">
    <property type="entry name" value="DNA_pol3_clamp-load_cplx_C"/>
</dbReference>
<keyword evidence="4" id="KW-0548">Nucleotidyltransferase</keyword>
<proteinExistence type="inferred from homology"/>
<dbReference type="Gene3D" id="1.10.8.60">
    <property type="match status" value="1"/>
</dbReference>
<dbReference type="SUPFAM" id="SSF52540">
    <property type="entry name" value="P-loop containing nucleoside triphosphate hydrolases"/>
    <property type="match status" value="1"/>
</dbReference>
<evidence type="ECO:0000256" key="8">
    <source>
        <dbReference type="ARBA" id="ARBA00049244"/>
    </source>
</evidence>
<dbReference type="EC" id="2.7.7.7" evidence="1"/>
<evidence type="ECO:0000259" key="9">
    <source>
        <dbReference type="Pfam" id="PF06144"/>
    </source>
</evidence>
<comment type="catalytic activity">
    <reaction evidence="8">
        <text>DNA(n) + a 2'-deoxyribonucleoside 5'-triphosphate = DNA(n+1) + diphosphate</text>
        <dbReference type="Rhea" id="RHEA:22508"/>
        <dbReference type="Rhea" id="RHEA-COMP:17339"/>
        <dbReference type="Rhea" id="RHEA-COMP:17340"/>
        <dbReference type="ChEBI" id="CHEBI:33019"/>
        <dbReference type="ChEBI" id="CHEBI:61560"/>
        <dbReference type="ChEBI" id="CHEBI:173112"/>
        <dbReference type="EC" id="2.7.7.7"/>
    </reaction>
</comment>
<dbReference type="Gene3D" id="3.40.50.300">
    <property type="entry name" value="P-loop containing nucleotide triphosphate hydrolases"/>
    <property type="match status" value="1"/>
</dbReference>
<name>A0A376AMY6_9HYPH</name>
<dbReference type="EMBL" id="UEYP01000009">
    <property type="protein sequence ID" value="SSC68753.1"/>
    <property type="molecule type" value="Genomic_DNA"/>
</dbReference>
<dbReference type="PANTHER" id="PTHR34388:SF1">
    <property type="entry name" value="DNA POLYMERASE III SUBUNIT DELTA"/>
    <property type="match status" value="1"/>
</dbReference>
<dbReference type="GO" id="GO:0006261">
    <property type="term" value="P:DNA-templated DNA replication"/>
    <property type="evidence" value="ECO:0007669"/>
    <property type="project" value="TreeGrafter"/>
</dbReference>
<evidence type="ECO:0000256" key="3">
    <source>
        <dbReference type="ARBA" id="ARBA00022679"/>
    </source>
</evidence>
<keyword evidence="11" id="KW-1185">Reference proteome</keyword>
<dbReference type="GO" id="GO:0003677">
    <property type="term" value="F:DNA binding"/>
    <property type="evidence" value="ECO:0007669"/>
    <property type="project" value="InterPro"/>
</dbReference>
<gene>
    <name evidence="10" type="ORF">RHIZ70_4461</name>
</gene>
<evidence type="ECO:0000256" key="4">
    <source>
        <dbReference type="ARBA" id="ARBA00022695"/>
    </source>
</evidence>
<dbReference type="RefSeq" id="WP_115671414.1">
    <property type="nucleotide sequence ID" value="NZ_UEYP01000009.1"/>
</dbReference>
<evidence type="ECO:0000256" key="2">
    <source>
        <dbReference type="ARBA" id="ARBA00017703"/>
    </source>
</evidence>
<dbReference type="InterPro" id="IPR010372">
    <property type="entry name" value="DNA_pol3_delta_N"/>
</dbReference>
<dbReference type="GO" id="GO:0003887">
    <property type="term" value="F:DNA-directed DNA polymerase activity"/>
    <property type="evidence" value="ECO:0007669"/>
    <property type="project" value="UniProtKB-KW"/>
</dbReference>
<dbReference type="AlphaFoldDB" id="A0A376AMY6"/>
<dbReference type="GO" id="GO:0009360">
    <property type="term" value="C:DNA polymerase III complex"/>
    <property type="evidence" value="ECO:0007669"/>
    <property type="project" value="InterPro"/>
</dbReference>
<sequence>MVEVKSHEFEGFLQKSVKFYRIFVIYGPDRGLVAERAAQIAAATGIDLADSFALTRLDVGDITSDPGRLMDEVNALGLFGGDKVVWVRGAANEKALVDGLQIIAETPPESCTVIIEAGDLKKGSALRKVAEPARTVAIVPCYQDDAKALNALIDSELSAAGQRITPAARQLLAESLGGDRIASRNEIRKLLLYCLHEPMIDESHVTEIIGDASAISTDEVVDAVLSGEPDAFLHAIQKIVTSKTPVFLVLQSCMRQFQQLELMRIEMEERQQQAGQVMQSHGRGIHFRRKPIIERALRNWTSKDLGREASRIQSTILQSRQKAALEDNLAMQTLLSSTLQSARRNRRA</sequence>
<evidence type="ECO:0000313" key="11">
    <source>
        <dbReference type="Proteomes" id="UP000254764"/>
    </source>
</evidence>
<keyword evidence="3" id="KW-0808">Transferase</keyword>
<evidence type="ECO:0000256" key="6">
    <source>
        <dbReference type="ARBA" id="ARBA00022932"/>
    </source>
</evidence>
<reference evidence="11" key="1">
    <citation type="submission" date="2018-07" db="EMBL/GenBank/DDBJ databases">
        <authorList>
            <person name="Peiro R."/>
            <person name="Begona"/>
            <person name="Cbmso G."/>
            <person name="Lopez M."/>
            <person name="Gonzalez S."/>
        </authorList>
    </citation>
    <scope>NUCLEOTIDE SEQUENCE [LARGE SCALE GENOMIC DNA]</scope>
</reference>
<evidence type="ECO:0000313" key="10">
    <source>
        <dbReference type="EMBL" id="SSC68753.1"/>
    </source>
</evidence>
<dbReference type="NCBIfam" id="TIGR01128">
    <property type="entry name" value="holA"/>
    <property type="match status" value="1"/>
</dbReference>
<dbReference type="Proteomes" id="UP000254764">
    <property type="component" value="Unassembled WGS sequence"/>
</dbReference>
<accession>A0A376AMY6</accession>
<protein>
    <recommendedName>
        <fullName evidence="2">DNA polymerase III subunit delta</fullName>
        <ecNumber evidence="1">2.7.7.7</ecNumber>
    </recommendedName>
</protein>
<organism evidence="10 11">
    <name type="scientific">Ciceribacter selenitireducens ATCC BAA-1503</name>
    <dbReference type="NCBI Taxonomy" id="1336235"/>
    <lineage>
        <taxon>Bacteria</taxon>
        <taxon>Pseudomonadati</taxon>
        <taxon>Pseudomonadota</taxon>
        <taxon>Alphaproteobacteria</taxon>
        <taxon>Hyphomicrobiales</taxon>
        <taxon>Rhizobiaceae</taxon>
        <taxon>Ciceribacter</taxon>
    </lineage>
</organism>
<dbReference type="Pfam" id="PF06144">
    <property type="entry name" value="DNA_pol3_delta"/>
    <property type="match status" value="1"/>
</dbReference>